<dbReference type="EMBL" id="ACKP02000023">
    <property type="protein sequence ID" value="EEX77296.1"/>
    <property type="molecule type" value="Genomic_DNA"/>
</dbReference>
<evidence type="ECO:0000313" key="3">
    <source>
        <dbReference type="EMBL" id="EEX77296.1"/>
    </source>
</evidence>
<gene>
    <name evidence="3" type="ORF">SELSPUOL_01353</name>
</gene>
<evidence type="ECO:0000256" key="1">
    <source>
        <dbReference type="SAM" id="Coils"/>
    </source>
</evidence>
<dbReference type="Proteomes" id="UP000003505">
    <property type="component" value="Unassembled WGS sequence"/>
</dbReference>
<proteinExistence type="predicted"/>
<organism evidence="3 4">
    <name type="scientific">Selenomonas sputigena (strain ATCC 35185 / DSM 20758 / CCUG 44933 / VPI D19B-28)</name>
    <dbReference type="NCBI Taxonomy" id="546271"/>
    <lineage>
        <taxon>Bacteria</taxon>
        <taxon>Bacillati</taxon>
        <taxon>Bacillota</taxon>
        <taxon>Negativicutes</taxon>
        <taxon>Selenomonadales</taxon>
        <taxon>Selenomonadaceae</taxon>
        <taxon>Selenomonas</taxon>
    </lineage>
</organism>
<keyword evidence="1" id="KW-0175">Coiled coil</keyword>
<feature type="transmembrane region" description="Helical" evidence="2">
    <location>
        <begin position="57"/>
        <end position="78"/>
    </location>
</feature>
<accession>C9LV62</accession>
<keyword evidence="2" id="KW-0472">Membrane</keyword>
<protein>
    <submittedName>
        <fullName evidence="3">Uncharacterized protein</fullName>
    </submittedName>
</protein>
<comment type="caution">
    <text evidence="3">The sequence shown here is derived from an EMBL/GenBank/DDBJ whole genome shotgun (WGS) entry which is preliminary data.</text>
</comment>
<keyword evidence="2" id="KW-0812">Transmembrane</keyword>
<dbReference type="AlphaFoldDB" id="C9LV62"/>
<evidence type="ECO:0000313" key="4">
    <source>
        <dbReference type="Proteomes" id="UP000003505"/>
    </source>
</evidence>
<reference evidence="3 4" key="1">
    <citation type="submission" date="2009-09" db="EMBL/GenBank/DDBJ databases">
        <authorList>
            <person name="Weinstock G."/>
            <person name="Sodergren E."/>
            <person name="Clifton S."/>
            <person name="Fulton L."/>
            <person name="Fulton B."/>
            <person name="Courtney L."/>
            <person name="Fronick C."/>
            <person name="Harrison M."/>
            <person name="Strong C."/>
            <person name="Farmer C."/>
            <person name="Delahaunty K."/>
            <person name="Markovic C."/>
            <person name="Hall O."/>
            <person name="Minx P."/>
            <person name="Tomlinson C."/>
            <person name="Mitreva M."/>
            <person name="Nelson J."/>
            <person name="Hou S."/>
            <person name="Wollam A."/>
            <person name="Pepin K.H."/>
            <person name="Johnson M."/>
            <person name="Bhonagiri V."/>
            <person name="Nash W.E."/>
            <person name="Warren W."/>
            <person name="Chinwalla A."/>
            <person name="Mardis E.R."/>
            <person name="Wilson R.K."/>
        </authorList>
    </citation>
    <scope>NUCLEOTIDE SEQUENCE [LARGE SCALE GENOMIC DNA]</scope>
    <source>
        <strain evidence="4">ATCC 35185 / DSM 20758 / VPI D19B-28</strain>
    </source>
</reference>
<name>C9LV62_SELS3</name>
<sequence>MNAMITSWQNDAVIKLAAFLPEINSTIFYANEADSVYNRETNQGEITSQKGVRSVRIVRYAILFCVLVALFTGAMLYYSSTHRDETQSALALLEEETLSPEEREQEAAQREAREAERLAEEARRKEREARIEKLKEGMERTDSGAYTWYSYPEEKKLAGGLYVQPLLGHSRDSTFRCNILYYYSMHESSMRGWIFGDHFAIEADGERRTWEIAEKKRRDHLDKDVEFLTERSQIALGEEGAFILRRASNAHAARFIYWSTAEGKSISHTLTSEEKRRLRNMIALYDLWQEP</sequence>
<feature type="coiled-coil region" evidence="1">
    <location>
        <begin position="98"/>
        <end position="135"/>
    </location>
</feature>
<keyword evidence="2" id="KW-1133">Transmembrane helix</keyword>
<evidence type="ECO:0000256" key="2">
    <source>
        <dbReference type="SAM" id="Phobius"/>
    </source>
</evidence>
<dbReference type="STRING" id="546271.Selsp_0025"/>